<dbReference type="GO" id="GO:0000271">
    <property type="term" value="P:polysaccharide biosynthetic process"/>
    <property type="evidence" value="ECO:0007669"/>
    <property type="project" value="TreeGrafter"/>
</dbReference>
<feature type="transmembrane region" description="Helical" evidence="1">
    <location>
        <begin position="211"/>
        <end position="230"/>
    </location>
</feature>
<evidence type="ECO:0000313" key="4">
    <source>
        <dbReference type="Proteomes" id="UP000232122"/>
    </source>
</evidence>
<dbReference type="RefSeq" id="WP_317572697.1">
    <property type="nucleotide sequence ID" value="NZ_NPEF02000010.1"/>
</dbReference>
<accession>A0AAE4TZ09</accession>
<keyword evidence="1" id="KW-1133">Transmembrane helix</keyword>
<feature type="transmembrane region" description="Helical" evidence="1">
    <location>
        <begin position="267"/>
        <end position="286"/>
    </location>
</feature>
<keyword evidence="4" id="KW-1185">Reference proteome</keyword>
<protein>
    <submittedName>
        <fullName evidence="3">Acyltransferase</fullName>
        <ecNumber evidence="3">2.3.-.-</ecNumber>
    </submittedName>
</protein>
<feature type="domain" description="Acyltransferase 3" evidence="2">
    <location>
        <begin position="4"/>
        <end position="315"/>
    </location>
</feature>
<feature type="transmembrane region" description="Helical" evidence="1">
    <location>
        <begin position="154"/>
        <end position="173"/>
    </location>
</feature>
<feature type="transmembrane region" description="Helical" evidence="1">
    <location>
        <begin position="236"/>
        <end position="255"/>
    </location>
</feature>
<organism evidence="3 4">
    <name type="scientific">Leptospira ellisii</name>
    <dbReference type="NCBI Taxonomy" id="2023197"/>
    <lineage>
        <taxon>Bacteria</taxon>
        <taxon>Pseudomonadati</taxon>
        <taxon>Spirochaetota</taxon>
        <taxon>Spirochaetia</taxon>
        <taxon>Leptospirales</taxon>
        <taxon>Leptospiraceae</taxon>
        <taxon>Leptospira</taxon>
    </lineage>
</organism>
<reference evidence="3 4" key="1">
    <citation type="journal article" date="2018" name="Microb. Genom.">
        <title>Deciphering the unexplored Leptospira diversity from soils uncovers genomic evolution to virulence.</title>
        <authorList>
            <person name="Thibeaux R."/>
            <person name="Iraola G."/>
            <person name="Ferres I."/>
            <person name="Bierque E."/>
            <person name="Girault D."/>
            <person name="Soupe-Gilbert M.E."/>
            <person name="Picardeau M."/>
            <person name="Goarant C."/>
        </authorList>
    </citation>
    <scope>NUCLEOTIDE SEQUENCE [LARGE SCALE GENOMIC DNA]</scope>
    <source>
        <strain evidence="3 4">ATI7-C-A5</strain>
    </source>
</reference>
<keyword evidence="1" id="KW-0472">Membrane</keyword>
<proteinExistence type="predicted"/>
<dbReference type="PANTHER" id="PTHR23028:SF53">
    <property type="entry name" value="ACYL_TRANSF_3 DOMAIN-CONTAINING PROTEIN"/>
    <property type="match status" value="1"/>
</dbReference>
<feature type="transmembrane region" description="Helical" evidence="1">
    <location>
        <begin position="298"/>
        <end position="320"/>
    </location>
</feature>
<evidence type="ECO:0000313" key="3">
    <source>
        <dbReference type="EMBL" id="MDV6235837.1"/>
    </source>
</evidence>
<dbReference type="GO" id="GO:0016747">
    <property type="term" value="F:acyltransferase activity, transferring groups other than amino-acyl groups"/>
    <property type="evidence" value="ECO:0007669"/>
    <property type="project" value="InterPro"/>
</dbReference>
<dbReference type="EC" id="2.3.-.-" evidence="3"/>
<feature type="transmembrane region" description="Helical" evidence="1">
    <location>
        <begin position="7"/>
        <end position="25"/>
    </location>
</feature>
<comment type="caution">
    <text evidence="3">The sequence shown here is derived from an EMBL/GenBank/DDBJ whole genome shotgun (WGS) entry which is preliminary data.</text>
</comment>
<feature type="transmembrane region" description="Helical" evidence="1">
    <location>
        <begin position="31"/>
        <end position="52"/>
    </location>
</feature>
<evidence type="ECO:0000256" key="1">
    <source>
        <dbReference type="SAM" id="Phobius"/>
    </source>
</evidence>
<dbReference type="EMBL" id="NPEF02000010">
    <property type="protein sequence ID" value="MDV6235837.1"/>
    <property type="molecule type" value="Genomic_DNA"/>
</dbReference>
<feature type="transmembrane region" description="Helical" evidence="1">
    <location>
        <begin position="72"/>
        <end position="90"/>
    </location>
</feature>
<keyword evidence="3" id="KW-0808">Transferase</keyword>
<dbReference type="PANTHER" id="PTHR23028">
    <property type="entry name" value="ACETYLTRANSFERASE"/>
    <property type="match status" value="1"/>
</dbReference>
<gene>
    <name evidence="3" type="ORF">CH379_009380</name>
</gene>
<dbReference type="GO" id="GO:0016020">
    <property type="term" value="C:membrane"/>
    <property type="evidence" value="ECO:0007669"/>
    <property type="project" value="TreeGrafter"/>
</dbReference>
<keyword evidence="1" id="KW-0812">Transmembrane</keyword>
<dbReference type="Proteomes" id="UP000232122">
    <property type="component" value="Unassembled WGS sequence"/>
</dbReference>
<sequence length="334" mass="38223">MFGYFRFILAFLVLISHLNISLYGFSLGVFAVVPFYMLAGYVVSKLLTSVLVSEKSRYLSFYTDRTLRILPLYYYVVLISSLFIIFSGYGNPEFSFGKILRNLTIIPLNYYFIIDNAILTNPKWWLVPTAWSLAVELQIYLILPFLIFHKKLRIFAAIFSCFLFSIACFGIIHTDLFGYRLFPGILFIFIIGGFIFEVGNSKNGPGKFEKTFPGLACLFLSVILIILFVIKKASVPYVRETILGVIFGFLTIRILDRSNIKLPGNQLLGDLSYGVFLSHFLAIWVLDKYSIIIQNEHPIKYVLSVFSISLIISLLGTTIVESKIKKFRTVRDRN</sequence>
<dbReference type="AlphaFoldDB" id="A0AAE4TZ09"/>
<feature type="transmembrane region" description="Helical" evidence="1">
    <location>
        <begin position="125"/>
        <end position="147"/>
    </location>
</feature>
<evidence type="ECO:0000259" key="2">
    <source>
        <dbReference type="Pfam" id="PF01757"/>
    </source>
</evidence>
<name>A0AAE4TZ09_9LEPT</name>
<dbReference type="Pfam" id="PF01757">
    <property type="entry name" value="Acyl_transf_3"/>
    <property type="match status" value="1"/>
</dbReference>
<feature type="transmembrane region" description="Helical" evidence="1">
    <location>
        <begin position="179"/>
        <end position="199"/>
    </location>
</feature>
<dbReference type="InterPro" id="IPR002656">
    <property type="entry name" value="Acyl_transf_3_dom"/>
</dbReference>
<dbReference type="InterPro" id="IPR050879">
    <property type="entry name" value="Acyltransferase_3"/>
</dbReference>
<keyword evidence="3" id="KW-0012">Acyltransferase</keyword>